<dbReference type="Proteomes" id="UP000005239">
    <property type="component" value="Unassembled WGS sequence"/>
</dbReference>
<sequence>MHASDEDTSQSSPLLLPTALRTVRRYVGNDGQITATHCDVEVIVSALAAQIIKKLAEKAIEKAGAEILGSGLGALAMAAGLKGHRDVHTIDELYMKMEKTCLQTSSQILRKIQELEANNNYRHFKTVGEIISL</sequence>
<organism evidence="1 2">
    <name type="scientific">Pristionchus pacificus</name>
    <name type="common">Parasitic nematode worm</name>
    <dbReference type="NCBI Taxonomy" id="54126"/>
    <lineage>
        <taxon>Eukaryota</taxon>
        <taxon>Metazoa</taxon>
        <taxon>Ecdysozoa</taxon>
        <taxon>Nematoda</taxon>
        <taxon>Chromadorea</taxon>
        <taxon>Rhabditida</taxon>
        <taxon>Rhabditina</taxon>
        <taxon>Diplogasteromorpha</taxon>
        <taxon>Diplogasteroidea</taxon>
        <taxon>Neodiplogasteridae</taxon>
        <taxon>Pristionchus</taxon>
    </lineage>
</organism>
<name>A0A2A6CVY1_PRIPA</name>
<accession>A0A2A6CVY1</accession>
<proteinExistence type="predicted"/>
<evidence type="ECO:0000313" key="1">
    <source>
        <dbReference type="EnsemblMetazoa" id="PPA36188.1"/>
    </source>
</evidence>
<keyword evidence="2" id="KW-1185">Reference proteome</keyword>
<dbReference type="AlphaFoldDB" id="A0A2A6CVY1"/>
<reference evidence="1" key="2">
    <citation type="submission" date="2022-06" db="UniProtKB">
        <authorList>
            <consortium name="EnsemblMetazoa"/>
        </authorList>
    </citation>
    <scope>IDENTIFICATION</scope>
    <source>
        <strain evidence="1">PS312</strain>
    </source>
</reference>
<protein>
    <submittedName>
        <fullName evidence="1">Uncharacterized protein</fullName>
    </submittedName>
</protein>
<dbReference type="EnsemblMetazoa" id="PPA36188.1">
    <property type="protein sequence ID" value="PPA36188.1"/>
    <property type="gene ID" value="WBGene00274557"/>
</dbReference>
<gene>
    <name evidence="1" type="primary">WBGene00274557</name>
</gene>
<reference evidence="2" key="1">
    <citation type="journal article" date="2008" name="Nat. Genet.">
        <title>The Pristionchus pacificus genome provides a unique perspective on nematode lifestyle and parasitism.</title>
        <authorList>
            <person name="Dieterich C."/>
            <person name="Clifton S.W."/>
            <person name="Schuster L.N."/>
            <person name="Chinwalla A."/>
            <person name="Delehaunty K."/>
            <person name="Dinkelacker I."/>
            <person name="Fulton L."/>
            <person name="Fulton R."/>
            <person name="Godfrey J."/>
            <person name="Minx P."/>
            <person name="Mitreva M."/>
            <person name="Roeseler W."/>
            <person name="Tian H."/>
            <person name="Witte H."/>
            <person name="Yang S.P."/>
            <person name="Wilson R.K."/>
            <person name="Sommer R.J."/>
        </authorList>
    </citation>
    <scope>NUCLEOTIDE SEQUENCE [LARGE SCALE GENOMIC DNA]</scope>
    <source>
        <strain evidence="2">PS312</strain>
    </source>
</reference>
<evidence type="ECO:0000313" key="2">
    <source>
        <dbReference type="Proteomes" id="UP000005239"/>
    </source>
</evidence>
<accession>A0A8R1USR5</accession>